<dbReference type="GeneID" id="32472150"/>
<dbReference type="RefSeq" id="WP_044580008.1">
    <property type="nucleotide sequence ID" value="NZ_BAABDR010000029.1"/>
</dbReference>
<evidence type="ECO:0000313" key="3">
    <source>
        <dbReference type="Proteomes" id="UP000756710"/>
    </source>
</evidence>
<comment type="caution">
    <text evidence="2">The sequence shown here is derived from an EMBL/GenBank/DDBJ whole genome shotgun (WGS) entry which is preliminary data.</text>
</comment>
<protein>
    <recommendedName>
        <fullName evidence="1">Pyridoxamine 5'-phosphate oxidase N-terminal domain-containing protein</fullName>
    </recommendedName>
</protein>
<dbReference type="Gene3D" id="2.30.110.10">
    <property type="entry name" value="Electron Transport, Fmn-binding Protein, Chain A"/>
    <property type="match status" value="1"/>
</dbReference>
<proteinExistence type="predicted"/>
<sequence length="185" mass="20641">MTAEVLKNTQEPTGTSAFIFNQTAPGPTKPWSWAENLLESAPTYWLVTTSPDGDPHSRPLWGIWRQDNFWFSSQNRCGGFLEVNPRASVNLQVGEDVVMVEGSCSRVIGVDDISVLAEGVGVKYDWELSISEDRVHTRFGQSAPVFRLTPERVYGWAGIAGWESATRWDFPRSQETGMATQQTGR</sequence>
<dbReference type="InterPro" id="IPR011576">
    <property type="entry name" value="Pyridox_Oxase_N"/>
</dbReference>
<organism evidence="2 3">
    <name type="scientific">Streptomyces iranensis</name>
    <dbReference type="NCBI Taxonomy" id="576784"/>
    <lineage>
        <taxon>Bacteria</taxon>
        <taxon>Bacillati</taxon>
        <taxon>Actinomycetota</taxon>
        <taxon>Actinomycetes</taxon>
        <taxon>Kitasatosporales</taxon>
        <taxon>Streptomycetaceae</taxon>
        <taxon>Streptomyces</taxon>
        <taxon>Streptomyces violaceusniger group</taxon>
    </lineage>
</organism>
<accession>A0ABS4MWF0</accession>
<gene>
    <name evidence="2" type="ORF">J2Z30_005084</name>
</gene>
<dbReference type="Proteomes" id="UP000756710">
    <property type="component" value="Unassembled WGS sequence"/>
</dbReference>
<keyword evidence="3" id="KW-1185">Reference proteome</keyword>
<evidence type="ECO:0000259" key="1">
    <source>
        <dbReference type="Pfam" id="PF01243"/>
    </source>
</evidence>
<dbReference type="SUPFAM" id="SSF50475">
    <property type="entry name" value="FMN-binding split barrel"/>
    <property type="match status" value="1"/>
</dbReference>
<dbReference type="EMBL" id="JAGGLR010000014">
    <property type="protein sequence ID" value="MBP2064061.1"/>
    <property type="molecule type" value="Genomic_DNA"/>
</dbReference>
<dbReference type="Pfam" id="PF01243">
    <property type="entry name" value="PNPOx_N"/>
    <property type="match status" value="1"/>
</dbReference>
<dbReference type="InterPro" id="IPR012349">
    <property type="entry name" value="Split_barrel_FMN-bd"/>
</dbReference>
<feature type="domain" description="Pyridoxamine 5'-phosphate oxidase N-terminal" evidence="1">
    <location>
        <begin position="36"/>
        <end position="107"/>
    </location>
</feature>
<reference evidence="2 3" key="1">
    <citation type="submission" date="2021-03" db="EMBL/GenBank/DDBJ databases">
        <title>Genomic Encyclopedia of Type Strains, Phase IV (KMG-IV): sequencing the most valuable type-strain genomes for metagenomic binning, comparative biology and taxonomic classification.</title>
        <authorList>
            <person name="Goeker M."/>
        </authorList>
    </citation>
    <scope>NUCLEOTIDE SEQUENCE [LARGE SCALE GENOMIC DNA]</scope>
    <source>
        <strain evidence="2 3">DSM 41954</strain>
    </source>
</reference>
<name>A0ABS4MWF0_9ACTN</name>
<evidence type="ECO:0000313" key="2">
    <source>
        <dbReference type="EMBL" id="MBP2064061.1"/>
    </source>
</evidence>